<name>A0A521BC93_9SPHI</name>
<sequence>MGTFRTQFERNNILTLVTAEELEENTFGCTLHADPFDKGQPAVQQAYDIVIQRVEHGL</sequence>
<dbReference type="RefSeq" id="WP_185960372.1">
    <property type="nucleotide sequence ID" value="NZ_CBCSJO010000003.1"/>
</dbReference>
<proteinExistence type="predicted"/>
<reference evidence="1 2" key="1">
    <citation type="submission" date="2017-05" db="EMBL/GenBank/DDBJ databases">
        <authorList>
            <person name="Varghese N."/>
            <person name="Submissions S."/>
        </authorList>
    </citation>
    <scope>NUCLEOTIDE SEQUENCE [LARGE SCALE GENOMIC DNA]</scope>
    <source>
        <strain evidence="1 2">DSM 19036</strain>
    </source>
</reference>
<dbReference type="Proteomes" id="UP000320300">
    <property type="component" value="Unassembled WGS sequence"/>
</dbReference>
<protein>
    <submittedName>
        <fullName evidence="1">Uncharacterized protein</fullName>
    </submittedName>
</protein>
<organism evidence="1 2">
    <name type="scientific">Pedobacter westerhofensis</name>
    <dbReference type="NCBI Taxonomy" id="425512"/>
    <lineage>
        <taxon>Bacteria</taxon>
        <taxon>Pseudomonadati</taxon>
        <taxon>Bacteroidota</taxon>
        <taxon>Sphingobacteriia</taxon>
        <taxon>Sphingobacteriales</taxon>
        <taxon>Sphingobacteriaceae</taxon>
        <taxon>Pedobacter</taxon>
    </lineage>
</organism>
<dbReference type="AlphaFoldDB" id="A0A521BC93"/>
<accession>A0A521BC93</accession>
<keyword evidence="2" id="KW-1185">Reference proteome</keyword>
<gene>
    <name evidence="1" type="ORF">SAMN06265348_102160</name>
</gene>
<evidence type="ECO:0000313" key="1">
    <source>
        <dbReference type="EMBL" id="SMO44370.1"/>
    </source>
</evidence>
<dbReference type="EMBL" id="FXTN01000002">
    <property type="protein sequence ID" value="SMO44370.1"/>
    <property type="molecule type" value="Genomic_DNA"/>
</dbReference>
<evidence type="ECO:0000313" key="2">
    <source>
        <dbReference type="Proteomes" id="UP000320300"/>
    </source>
</evidence>